<dbReference type="PANTHER" id="PTHR11232:SF74">
    <property type="entry name" value="PTB DOMAIN-CONTAINING ADAPTER PROTEIN CED-6-LIKE PROTEIN"/>
    <property type="match status" value="1"/>
</dbReference>
<proteinExistence type="predicted"/>
<feature type="coiled-coil region" evidence="1">
    <location>
        <begin position="20"/>
        <end position="47"/>
    </location>
</feature>
<dbReference type="InParanoid" id="A0A6J2XRZ5"/>
<protein>
    <submittedName>
        <fullName evidence="4">Low density lipoprotein receptor adapter protein 1-B-like isoform X1</fullName>
    </submittedName>
</protein>
<dbReference type="InterPro" id="IPR051133">
    <property type="entry name" value="Adapter_Engulfment-Domain"/>
</dbReference>
<organism evidence="3 4">
    <name type="scientific">Sitophilus oryzae</name>
    <name type="common">Rice weevil</name>
    <name type="synonym">Curculio oryzae</name>
    <dbReference type="NCBI Taxonomy" id="7048"/>
    <lineage>
        <taxon>Eukaryota</taxon>
        <taxon>Metazoa</taxon>
        <taxon>Ecdysozoa</taxon>
        <taxon>Arthropoda</taxon>
        <taxon>Hexapoda</taxon>
        <taxon>Insecta</taxon>
        <taxon>Pterygota</taxon>
        <taxon>Neoptera</taxon>
        <taxon>Endopterygota</taxon>
        <taxon>Coleoptera</taxon>
        <taxon>Polyphaga</taxon>
        <taxon>Cucujiformia</taxon>
        <taxon>Curculionidae</taxon>
        <taxon>Dryophthorinae</taxon>
        <taxon>Sitophilus</taxon>
    </lineage>
</organism>
<dbReference type="Gene3D" id="2.30.29.30">
    <property type="entry name" value="Pleckstrin-homology domain (PH domain)/Phosphotyrosine-binding domain (PTB)"/>
    <property type="match status" value="1"/>
</dbReference>
<dbReference type="RefSeq" id="XP_030754227.1">
    <property type="nucleotide sequence ID" value="XM_030898367.1"/>
</dbReference>
<dbReference type="SMART" id="SM00462">
    <property type="entry name" value="PTB"/>
    <property type="match status" value="1"/>
</dbReference>
<keyword evidence="3" id="KW-1185">Reference proteome</keyword>
<accession>A0A6J2XRZ5</accession>
<feature type="domain" description="PID" evidence="2">
    <location>
        <begin position="80"/>
        <end position="210"/>
    </location>
</feature>
<dbReference type="Proteomes" id="UP000504635">
    <property type="component" value="Unplaced"/>
</dbReference>
<dbReference type="InterPro" id="IPR011993">
    <property type="entry name" value="PH-like_dom_sf"/>
</dbReference>
<evidence type="ECO:0000313" key="4">
    <source>
        <dbReference type="RefSeq" id="XP_030754227.1"/>
    </source>
</evidence>
<dbReference type="InterPro" id="IPR006020">
    <property type="entry name" value="PTB/PI_dom"/>
</dbReference>
<dbReference type="KEGG" id="soy:115881016"/>
<keyword evidence="1" id="KW-0175">Coiled coil</keyword>
<dbReference type="GeneID" id="115881016"/>
<dbReference type="Pfam" id="PF00640">
    <property type="entry name" value="PID"/>
    <property type="match status" value="1"/>
</dbReference>
<sequence>MLGLIYKIARAAASSTASRIRRVLEKYKQLLQTERKLREEITTLNIEIQIELSEDQALQTGKEVIIEPENDTMETENDVVTFELKYFGSTVVDKTSTDHKNVSSEAVKNIIKTAKKRQKDLQRVNVAISTQGINVTDLKGNDLFKVSIFRISNCASDSTHRQFFSFIATDENDTTECHAFFCFKRKTAEAVTLAVGKIFTSAYENWRDMPHIEQMQKSPDKPAVEEVKVEDIGVKENLGKSRVVSEEKLIDFDNEVEEDDWEFDELCMTRNVSNNSQWVSFEDEFSPVSVQMPPQKNLILV</sequence>
<evidence type="ECO:0000256" key="1">
    <source>
        <dbReference type="SAM" id="Coils"/>
    </source>
</evidence>
<reference evidence="4" key="1">
    <citation type="submission" date="2025-08" db="UniProtKB">
        <authorList>
            <consortium name="RefSeq"/>
        </authorList>
    </citation>
    <scope>IDENTIFICATION</scope>
    <source>
        <tissue evidence="4">Gonads</tissue>
    </source>
</reference>
<dbReference type="OrthoDB" id="9999955at2759"/>
<name>A0A6J2XRZ5_SITOR</name>
<dbReference type="SUPFAM" id="SSF50729">
    <property type="entry name" value="PH domain-like"/>
    <property type="match status" value="1"/>
</dbReference>
<dbReference type="AlphaFoldDB" id="A0A6J2XRZ5"/>
<dbReference type="PROSITE" id="PS01179">
    <property type="entry name" value="PID"/>
    <property type="match status" value="1"/>
</dbReference>
<evidence type="ECO:0000313" key="3">
    <source>
        <dbReference type="Proteomes" id="UP000504635"/>
    </source>
</evidence>
<evidence type="ECO:0000259" key="2">
    <source>
        <dbReference type="PROSITE" id="PS01179"/>
    </source>
</evidence>
<gene>
    <name evidence="4" type="primary">LOC115881016</name>
</gene>
<dbReference type="PANTHER" id="PTHR11232">
    <property type="entry name" value="PHOSPHOTYROSINE INTERACTION DOMAIN-CONTAINING FAMILY MEMBER"/>
    <property type="match status" value="1"/>
</dbReference>